<keyword evidence="3" id="KW-0560">Oxidoreductase</keyword>
<dbReference type="PRINTS" id="PR00080">
    <property type="entry name" value="SDRFAMILY"/>
</dbReference>
<sequence length="231" mass="24109">MPDQQRVALVTGANRGLGREIARQLAARRIHVVLTARNHAAAEEAAAEIRGDGLAVSSTRLDVTDPGSITAAIAELRRLDILVNNAGVTDGDHRAATIPASEVRRVLEVNLLGAWRCASAAIPLMRDQRYGRIVNVSSRLASLSTMTSGTEPAYRVSKAALNALTRVLAADVAGAGVLVNSCSPGWVRTELGGPNAPTTVEEGAATPVWLATLPDGGPTGQFFAGHTPAPW</sequence>
<evidence type="ECO:0000256" key="3">
    <source>
        <dbReference type="ARBA" id="ARBA00023002"/>
    </source>
</evidence>
<evidence type="ECO:0000313" key="5">
    <source>
        <dbReference type="EMBL" id="MBP2354961.1"/>
    </source>
</evidence>
<proteinExistence type="inferred from homology"/>
<dbReference type="Pfam" id="PF00106">
    <property type="entry name" value="adh_short"/>
    <property type="match status" value="1"/>
</dbReference>
<evidence type="ECO:0000256" key="4">
    <source>
        <dbReference type="RuleBase" id="RU000363"/>
    </source>
</evidence>
<accession>A0ABS4UTL6</accession>
<dbReference type="InterPro" id="IPR036291">
    <property type="entry name" value="NAD(P)-bd_dom_sf"/>
</dbReference>
<gene>
    <name evidence="5" type="ORF">JOF29_006071</name>
</gene>
<name>A0ABS4UTL6_9ACTN</name>
<dbReference type="PRINTS" id="PR00081">
    <property type="entry name" value="GDHRDH"/>
</dbReference>
<keyword evidence="6" id="KW-1185">Reference proteome</keyword>
<reference evidence="5 6" key="1">
    <citation type="submission" date="2021-03" db="EMBL/GenBank/DDBJ databases">
        <title>Sequencing the genomes of 1000 actinobacteria strains.</title>
        <authorList>
            <person name="Klenk H.-P."/>
        </authorList>
    </citation>
    <scope>NUCLEOTIDE SEQUENCE [LARGE SCALE GENOMIC DNA]</scope>
    <source>
        <strain evidence="5 6">DSM 18824</strain>
    </source>
</reference>
<evidence type="ECO:0000256" key="1">
    <source>
        <dbReference type="ARBA" id="ARBA00006484"/>
    </source>
</evidence>
<dbReference type="PANTHER" id="PTHR43963">
    <property type="entry name" value="CARBONYL REDUCTASE 1-RELATED"/>
    <property type="match status" value="1"/>
</dbReference>
<dbReference type="Gene3D" id="3.40.50.720">
    <property type="entry name" value="NAD(P)-binding Rossmann-like Domain"/>
    <property type="match status" value="1"/>
</dbReference>
<dbReference type="RefSeq" id="WP_209697692.1">
    <property type="nucleotide sequence ID" value="NZ_BAAAVU010000015.1"/>
</dbReference>
<dbReference type="SUPFAM" id="SSF51735">
    <property type="entry name" value="NAD(P)-binding Rossmann-fold domains"/>
    <property type="match status" value="1"/>
</dbReference>
<comment type="caution">
    <text evidence="5">The sequence shown here is derived from an EMBL/GenBank/DDBJ whole genome shotgun (WGS) entry which is preliminary data.</text>
</comment>
<dbReference type="PANTHER" id="PTHR43963:SF6">
    <property type="entry name" value="CHAIN DEHYDROGENASE FAMILY PROTEIN, PUTATIVE (AFU_ORTHOLOGUE AFUA_3G15350)-RELATED"/>
    <property type="match status" value="1"/>
</dbReference>
<keyword evidence="2" id="KW-0521">NADP</keyword>
<protein>
    <submittedName>
        <fullName evidence="5">NAD(P)-dependent dehydrogenase (Short-subunit alcohol dehydrogenase family)</fullName>
    </submittedName>
</protein>
<evidence type="ECO:0000313" key="6">
    <source>
        <dbReference type="Proteomes" id="UP000755585"/>
    </source>
</evidence>
<dbReference type="EMBL" id="JAGINT010000002">
    <property type="protein sequence ID" value="MBP2354961.1"/>
    <property type="molecule type" value="Genomic_DNA"/>
</dbReference>
<dbReference type="Proteomes" id="UP000755585">
    <property type="component" value="Unassembled WGS sequence"/>
</dbReference>
<comment type="similarity">
    <text evidence="1 4">Belongs to the short-chain dehydrogenases/reductases (SDR) family.</text>
</comment>
<evidence type="ECO:0000256" key="2">
    <source>
        <dbReference type="ARBA" id="ARBA00022857"/>
    </source>
</evidence>
<organism evidence="5 6">
    <name type="scientific">Kribbella aluminosa</name>
    <dbReference type="NCBI Taxonomy" id="416017"/>
    <lineage>
        <taxon>Bacteria</taxon>
        <taxon>Bacillati</taxon>
        <taxon>Actinomycetota</taxon>
        <taxon>Actinomycetes</taxon>
        <taxon>Propionibacteriales</taxon>
        <taxon>Kribbellaceae</taxon>
        <taxon>Kribbella</taxon>
    </lineage>
</organism>
<dbReference type="InterPro" id="IPR002347">
    <property type="entry name" value="SDR_fam"/>
</dbReference>